<dbReference type="Pfam" id="PF02518">
    <property type="entry name" value="HATPase_c"/>
    <property type="match status" value="1"/>
</dbReference>
<protein>
    <recommendedName>
        <fullName evidence="2">histidine kinase</fullName>
        <ecNumber evidence="2">2.7.13.3</ecNumber>
    </recommendedName>
</protein>
<comment type="catalytic activity">
    <reaction evidence="1">
        <text>ATP + protein L-histidine = ADP + protein N-phospho-L-histidine.</text>
        <dbReference type="EC" id="2.7.13.3"/>
    </reaction>
</comment>
<dbReference type="AlphaFoldDB" id="A0AA44BF01"/>
<evidence type="ECO:0000256" key="1">
    <source>
        <dbReference type="ARBA" id="ARBA00000085"/>
    </source>
</evidence>
<keyword evidence="3" id="KW-0808">Transferase</keyword>
<feature type="transmembrane region" description="Helical" evidence="5">
    <location>
        <begin position="306"/>
        <end position="327"/>
    </location>
</feature>
<evidence type="ECO:0000256" key="5">
    <source>
        <dbReference type="SAM" id="Phobius"/>
    </source>
</evidence>
<evidence type="ECO:0000313" key="7">
    <source>
        <dbReference type="EMBL" id="NBG88076.1"/>
    </source>
</evidence>
<proteinExistence type="predicted"/>
<dbReference type="GO" id="GO:0042802">
    <property type="term" value="F:identical protein binding"/>
    <property type="evidence" value="ECO:0007669"/>
    <property type="project" value="TreeGrafter"/>
</dbReference>
<keyword evidence="4" id="KW-0902">Two-component regulatory system</keyword>
<dbReference type="SMART" id="SM00387">
    <property type="entry name" value="HATPase_c"/>
    <property type="match status" value="1"/>
</dbReference>
<dbReference type="GO" id="GO:0004673">
    <property type="term" value="F:protein histidine kinase activity"/>
    <property type="evidence" value="ECO:0007669"/>
    <property type="project" value="UniProtKB-EC"/>
</dbReference>
<evidence type="ECO:0000313" key="8">
    <source>
        <dbReference type="Proteomes" id="UP000449710"/>
    </source>
</evidence>
<dbReference type="EMBL" id="SUMG01000005">
    <property type="protein sequence ID" value="NBG88076.1"/>
    <property type="molecule type" value="Genomic_DNA"/>
</dbReference>
<dbReference type="PRINTS" id="PR00344">
    <property type="entry name" value="BCTRLSENSOR"/>
</dbReference>
<gene>
    <name evidence="7" type="ORF">ISALK_06130</name>
</gene>
<dbReference type="InterPro" id="IPR005467">
    <property type="entry name" value="His_kinase_dom"/>
</dbReference>
<dbReference type="PANTHER" id="PTHR40448:SF1">
    <property type="entry name" value="TWO-COMPONENT SENSOR HISTIDINE KINASE"/>
    <property type="match status" value="1"/>
</dbReference>
<keyword evidence="5" id="KW-0472">Membrane</keyword>
<dbReference type="Proteomes" id="UP000449710">
    <property type="component" value="Unassembled WGS sequence"/>
</dbReference>
<keyword evidence="5" id="KW-1133">Transmembrane helix</keyword>
<organism evidence="7 8">
    <name type="scientific">Isachenkonia alkalipeptolytica</name>
    <dbReference type="NCBI Taxonomy" id="2565777"/>
    <lineage>
        <taxon>Bacteria</taxon>
        <taxon>Bacillati</taxon>
        <taxon>Bacillota</taxon>
        <taxon>Clostridia</taxon>
        <taxon>Eubacteriales</taxon>
        <taxon>Clostridiaceae</taxon>
        <taxon>Isachenkonia</taxon>
    </lineage>
</organism>
<accession>A0AA44BF01</accession>
<dbReference type="Pfam" id="PF14689">
    <property type="entry name" value="SPOB_a"/>
    <property type="match status" value="1"/>
</dbReference>
<name>A0AA44BF01_9CLOT</name>
<keyword evidence="5" id="KW-0812">Transmembrane</keyword>
<evidence type="ECO:0000256" key="4">
    <source>
        <dbReference type="ARBA" id="ARBA00023012"/>
    </source>
</evidence>
<dbReference type="PROSITE" id="PS50109">
    <property type="entry name" value="HIS_KIN"/>
    <property type="match status" value="1"/>
</dbReference>
<keyword evidence="3" id="KW-0418">Kinase</keyword>
<dbReference type="RefSeq" id="WP_160720205.1">
    <property type="nucleotide sequence ID" value="NZ_SUMG01000005.1"/>
</dbReference>
<dbReference type="PANTHER" id="PTHR40448">
    <property type="entry name" value="TWO-COMPONENT SENSOR HISTIDINE KINASE"/>
    <property type="match status" value="1"/>
</dbReference>
<dbReference type="InterPro" id="IPR004358">
    <property type="entry name" value="Sig_transdc_His_kin-like_C"/>
</dbReference>
<dbReference type="GO" id="GO:0000160">
    <property type="term" value="P:phosphorelay signal transduction system"/>
    <property type="evidence" value="ECO:0007669"/>
    <property type="project" value="UniProtKB-KW"/>
</dbReference>
<feature type="domain" description="Histidine kinase" evidence="6">
    <location>
        <begin position="438"/>
        <end position="542"/>
    </location>
</feature>
<dbReference type="Gene3D" id="3.30.565.10">
    <property type="entry name" value="Histidine kinase-like ATPase, C-terminal domain"/>
    <property type="match status" value="1"/>
</dbReference>
<dbReference type="SUPFAM" id="SSF55874">
    <property type="entry name" value="ATPase domain of HSP90 chaperone/DNA topoisomerase II/histidine kinase"/>
    <property type="match status" value="1"/>
</dbReference>
<evidence type="ECO:0000256" key="2">
    <source>
        <dbReference type="ARBA" id="ARBA00012438"/>
    </source>
</evidence>
<dbReference type="InterPro" id="IPR003594">
    <property type="entry name" value="HATPase_dom"/>
</dbReference>
<evidence type="ECO:0000259" key="6">
    <source>
        <dbReference type="PROSITE" id="PS50109"/>
    </source>
</evidence>
<dbReference type="EC" id="2.7.13.3" evidence="2"/>
<feature type="transmembrane region" description="Helical" evidence="5">
    <location>
        <begin position="16"/>
        <end position="37"/>
    </location>
</feature>
<dbReference type="InterPro" id="IPR039506">
    <property type="entry name" value="SPOB_a"/>
</dbReference>
<reference evidence="7 8" key="1">
    <citation type="submission" date="2019-04" db="EMBL/GenBank/DDBJ databases">
        <title>Isachenkonia alkalipeptolytica gen. nov. sp. nov. a new anaerobic, alkiliphilic organothrophic bacterium capable to reduce synthesized ferrihydrite isolated from a soda lake.</title>
        <authorList>
            <person name="Toshchakov S.V."/>
            <person name="Zavarzina D.G."/>
            <person name="Zhilina T.N."/>
            <person name="Kostrikina N.A."/>
            <person name="Kublanov I.V."/>
        </authorList>
    </citation>
    <scope>NUCLEOTIDE SEQUENCE [LARGE SCALE GENOMIC DNA]</scope>
    <source>
        <strain evidence="7 8">Z-1701</strain>
    </source>
</reference>
<dbReference type="InterPro" id="IPR036890">
    <property type="entry name" value="HATPase_C_sf"/>
</dbReference>
<keyword evidence="8" id="KW-1185">Reference proteome</keyword>
<comment type="caution">
    <text evidence="7">The sequence shown here is derived from an EMBL/GenBank/DDBJ whole genome shotgun (WGS) entry which is preliminary data.</text>
</comment>
<evidence type="ECO:0000256" key="3">
    <source>
        <dbReference type="ARBA" id="ARBA00022777"/>
    </source>
</evidence>
<dbReference type="Gene3D" id="1.10.287.130">
    <property type="match status" value="1"/>
</dbReference>
<sequence length="542" mass="62155">MKKILHLIKDKRPLQVRLLVLFLILIYLPILFNVFFIQRQTLNAVKDDKLMNMEASLENTGTSIDQAAEDIAQLLEDRSNQPGIQKGVEDYSLLPEQARENFHGYMERQLSDIENASPYLAHSSVFSLEGDHFAGEDIWHENFTESPLYQDMMAEALAEGWHFLPPEEAFTSSYHEETSSEDFPHTFLYVQSLENLEGTSPVGYVVSVIHQESFQELYQNVFLGEGGSLALWSRDNQPLSRDGVESFPSEIQGRVFENQDFQTFDAEGEPTVFYQLSLDSFPGQLTARIPEASLTQSIEGPLRLNLYLMIFISTLISIWILVEIIIISNMATEKEKAHYRLTLSEELNEKLRMYKHDFSNHLQIIQGLIHLGHSDRALKYLNKISGQGKMIYDTYEIGIPELEVVMYDAYMQGKEQGIEVNIQTMELPSTLPINIYDLVKGLTNLIKNAFEAMEAYPEKDRSLSIEIFEENKAYVFKVSNNLPLIPSEDRERIFEKGFTTKKKGDGFGLYMVRSLIEKHQGTVDLIVNDGGNHFYLRIPKEK</sequence>